<comment type="similarity">
    <text evidence="1">Belongs to the peptidase S10 family.</text>
</comment>
<dbReference type="SUPFAM" id="SSF53474">
    <property type="entry name" value="alpha/beta-Hydrolases"/>
    <property type="match status" value="1"/>
</dbReference>
<dbReference type="Proteomes" id="UP000004995">
    <property type="component" value="Unassembled WGS sequence"/>
</dbReference>
<sequence length="466" mass="47514">MAFGGITAVFWLLVLTQVYGGASLSSGTADGMERWGYVEVRPKAHIFWWYIQSLQRVSSPMKPWPTILWLQGGPGIPKIPHAAPGLQAAGPNLQRKWLQPLYHVPRHGGALGRLHLCARPLLGKLLPLRVPTVEPHHHLVVEGDEVAALAARARARLDGELLLGRPRPAAPAWDSLARGPHAIESGQGSSSPPGCYTCTGSEVEVWGMEWREVDGERGSGVSADGARVPDVPTGDKGWRLVMEAVVASKAVPRTAAIKEGMALYMPPPMLCGARQGAACAVLPLHGSSNGYIKGHRLANATARRSRRVGRVVGRGGPGSGVLTSREGLAAGLATGRGGASGGALTGQEEPAVGRVAGRGGAGSGALTSREGSAAGLVGGRGGAGSSALTGREGSAAGLAAGRIGAGSGALTHREGSAAGLAAGRVGAGGGALTGREELMVGSRGAGGGARRGQRRRANQPDSAEDE</sequence>
<reference evidence="5" key="1">
    <citation type="journal article" date="2012" name="Nat. Biotechnol.">
        <title>Reference genome sequence of the model plant Setaria.</title>
        <authorList>
            <person name="Bennetzen J.L."/>
            <person name="Schmutz J."/>
            <person name="Wang H."/>
            <person name="Percifield R."/>
            <person name="Hawkins J."/>
            <person name="Pontaroli A.C."/>
            <person name="Estep M."/>
            <person name="Feng L."/>
            <person name="Vaughn J.N."/>
            <person name="Grimwood J."/>
            <person name="Jenkins J."/>
            <person name="Barry K."/>
            <person name="Lindquist E."/>
            <person name="Hellsten U."/>
            <person name="Deshpande S."/>
            <person name="Wang X."/>
            <person name="Wu X."/>
            <person name="Mitros T."/>
            <person name="Triplett J."/>
            <person name="Yang X."/>
            <person name="Ye C.Y."/>
            <person name="Mauro-Herrera M."/>
            <person name="Wang L."/>
            <person name="Li P."/>
            <person name="Sharma M."/>
            <person name="Sharma R."/>
            <person name="Ronald P.C."/>
            <person name="Panaud O."/>
            <person name="Kellogg E.A."/>
            <person name="Brutnell T.P."/>
            <person name="Doust A.N."/>
            <person name="Tuskan G.A."/>
            <person name="Rokhsar D."/>
            <person name="Devos K.M."/>
        </authorList>
    </citation>
    <scope>NUCLEOTIDE SEQUENCE [LARGE SCALE GENOMIC DNA]</scope>
    <source>
        <strain evidence="5">cv. Yugu1</strain>
    </source>
</reference>
<evidence type="ECO:0000256" key="3">
    <source>
        <dbReference type="SAM" id="SignalP"/>
    </source>
</evidence>
<dbReference type="HOGENOM" id="CLU_587135_0_0_1"/>
<feature type="chain" id="PRO_5010126661" evidence="3">
    <location>
        <begin position="21"/>
        <end position="466"/>
    </location>
</feature>
<name>K3YDK2_SETIT</name>
<dbReference type="GO" id="GO:0004185">
    <property type="term" value="F:serine-type carboxypeptidase activity"/>
    <property type="evidence" value="ECO:0007669"/>
    <property type="project" value="InterPro"/>
</dbReference>
<dbReference type="InterPro" id="IPR001563">
    <property type="entry name" value="Peptidase_S10"/>
</dbReference>
<feature type="signal peptide" evidence="3">
    <location>
        <begin position="1"/>
        <end position="20"/>
    </location>
</feature>
<proteinExistence type="inferred from homology"/>
<reference evidence="4" key="2">
    <citation type="submission" date="2018-08" db="UniProtKB">
        <authorList>
            <consortium name="EnsemblPlants"/>
        </authorList>
    </citation>
    <scope>IDENTIFICATION</scope>
    <source>
        <strain evidence="4">Yugu1</strain>
    </source>
</reference>
<dbReference type="Pfam" id="PF00450">
    <property type="entry name" value="Peptidase_S10"/>
    <property type="match status" value="1"/>
</dbReference>
<dbReference type="Gene3D" id="3.40.50.1820">
    <property type="entry name" value="alpha/beta hydrolase"/>
    <property type="match status" value="1"/>
</dbReference>
<evidence type="ECO:0000256" key="1">
    <source>
        <dbReference type="ARBA" id="ARBA00009431"/>
    </source>
</evidence>
<keyword evidence="5" id="KW-1185">Reference proteome</keyword>
<dbReference type="EnsemblPlants" id="KQK96219">
    <property type="protein sequence ID" value="KQK96219"/>
    <property type="gene ID" value="SETIT_012307mg"/>
</dbReference>
<feature type="region of interest" description="Disordered" evidence="2">
    <location>
        <begin position="439"/>
        <end position="466"/>
    </location>
</feature>
<dbReference type="AlphaFoldDB" id="K3YDK2"/>
<dbReference type="GO" id="GO:0006508">
    <property type="term" value="P:proteolysis"/>
    <property type="evidence" value="ECO:0007669"/>
    <property type="project" value="InterPro"/>
</dbReference>
<evidence type="ECO:0000256" key="2">
    <source>
        <dbReference type="SAM" id="MobiDB-lite"/>
    </source>
</evidence>
<accession>K3YDK2</accession>
<keyword evidence="3" id="KW-0732">Signal</keyword>
<dbReference type="EMBL" id="AGNK02004052">
    <property type="status" value="NOT_ANNOTATED_CDS"/>
    <property type="molecule type" value="Genomic_DNA"/>
</dbReference>
<evidence type="ECO:0000313" key="4">
    <source>
        <dbReference type="EnsemblPlants" id="KQK96219"/>
    </source>
</evidence>
<organism evidence="4 5">
    <name type="scientific">Setaria italica</name>
    <name type="common">Foxtail millet</name>
    <name type="synonym">Panicum italicum</name>
    <dbReference type="NCBI Taxonomy" id="4555"/>
    <lineage>
        <taxon>Eukaryota</taxon>
        <taxon>Viridiplantae</taxon>
        <taxon>Streptophyta</taxon>
        <taxon>Embryophyta</taxon>
        <taxon>Tracheophyta</taxon>
        <taxon>Spermatophyta</taxon>
        <taxon>Magnoliopsida</taxon>
        <taxon>Liliopsida</taxon>
        <taxon>Poales</taxon>
        <taxon>Poaceae</taxon>
        <taxon>PACMAD clade</taxon>
        <taxon>Panicoideae</taxon>
        <taxon>Panicodae</taxon>
        <taxon>Paniceae</taxon>
        <taxon>Cenchrinae</taxon>
        <taxon>Setaria</taxon>
    </lineage>
</organism>
<dbReference type="InParanoid" id="K3YDK2"/>
<dbReference type="Gramene" id="KQK96219">
    <property type="protein sequence ID" value="KQK96219"/>
    <property type="gene ID" value="SETIT_012307mg"/>
</dbReference>
<evidence type="ECO:0000313" key="5">
    <source>
        <dbReference type="Proteomes" id="UP000004995"/>
    </source>
</evidence>
<protein>
    <submittedName>
        <fullName evidence="4">Uncharacterized protein</fullName>
    </submittedName>
</protein>
<dbReference type="InterPro" id="IPR029058">
    <property type="entry name" value="AB_hydrolase_fold"/>
</dbReference>